<accession>A0A843TV44</accession>
<feature type="region of interest" description="Disordered" evidence="1">
    <location>
        <begin position="81"/>
        <end position="104"/>
    </location>
</feature>
<dbReference type="AlphaFoldDB" id="A0A843TV44"/>
<gene>
    <name evidence="2" type="ORF">Taro_004500</name>
</gene>
<dbReference type="Proteomes" id="UP000652761">
    <property type="component" value="Unassembled WGS sequence"/>
</dbReference>
<sequence>MQGRLELLRRRRKTGNPELHPLHPLLRLERRLGTSVDTTWASVDTLSQNIPEDMGRMKAHTAHIDQEIADLRTELSNFWHHGTVPSSSSAPPPMTQSFSVFQEN</sequence>
<name>A0A843TV44_COLES</name>
<evidence type="ECO:0000313" key="3">
    <source>
        <dbReference type="Proteomes" id="UP000652761"/>
    </source>
</evidence>
<feature type="non-terminal residue" evidence="2">
    <location>
        <position position="104"/>
    </location>
</feature>
<protein>
    <submittedName>
        <fullName evidence="2">Uncharacterized protein</fullName>
    </submittedName>
</protein>
<dbReference type="EMBL" id="NMUH01000122">
    <property type="protein sequence ID" value="MQL72179.1"/>
    <property type="molecule type" value="Genomic_DNA"/>
</dbReference>
<feature type="compositionally biased region" description="Polar residues" evidence="1">
    <location>
        <begin position="84"/>
        <end position="104"/>
    </location>
</feature>
<comment type="caution">
    <text evidence="2">The sequence shown here is derived from an EMBL/GenBank/DDBJ whole genome shotgun (WGS) entry which is preliminary data.</text>
</comment>
<keyword evidence="3" id="KW-1185">Reference proteome</keyword>
<proteinExistence type="predicted"/>
<reference evidence="2" key="1">
    <citation type="submission" date="2017-07" db="EMBL/GenBank/DDBJ databases">
        <title>Taro Niue Genome Assembly and Annotation.</title>
        <authorList>
            <person name="Atibalentja N."/>
            <person name="Keating K."/>
            <person name="Fields C.J."/>
        </authorList>
    </citation>
    <scope>NUCLEOTIDE SEQUENCE</scope>
    <source>
        <strain evidence="2">Niue_2</strain>
        <tissue evidence="2">Leaf</tissue>
    </source>
</reference>
<evidence type="ECO:0000256" key="1">
    <source>
        <dbReference type="SAM" id="MobiDB-lite"/>
    </source>
</evidence>
<organism evidence="2 3">
    <name type="scientific">Colocasia esculenta</name>
    <name type="common">Wild taro</name>
    <name type="synonym">Arum esculentum</name>
    <dbReference type="NCBI Taxonomy" id="4460"/>
    <lineage>
        <taxon>Eukaryota</taxon>
        <taxon>Viridiplantae</taxon>
        <taxon>Streptophyta</taxon>
        <taxon>Embryophyta</taxon>
        <taxon>Tracheophyta</taxon>
        <taxon>Spermatophyta</taxon>
        <taxon>Magnoliopsida</taxon>
        <taxon>Liliopsida</taxon>
        <taxon>Araceae</taxon>
        <taxon>Aroideae</taxon>
        <taxon>Colocasieae</taxon>
        <taxon>Colocasia</taxon>
    </lineage>
</organism>
<evidence type="ECO:0000313" key="2">
    <source>
        <dbReference type="EMBL" id="MQL72179.1"/>
    </source>
</evidence>